<proteinExistence type="predicted"/>
<feature type="compositionally biased region" description="Polar residues" evidence="1">
    <location>
        <begin position="1"/>
        <end position="19"/>
    </location>
</feature>
<dbReference type="EMBL" id="KV749847">
    <property type="protein sequence ID" value="OCL07535.1"/>
    <property type="molecule type" value="Genomic_DNA"/>
</dbReference>
<evidence type="ECO:0000313" key="3">
    <source>
        <dbReference type="Proteomes" id="UP000250140"/>
    </source>
</evidence>
<dbReference type="AlphaFoldDB" id="A0A8E2JS19"/>
<name>A0A8E2JS19_9PEZI</name>
<organism evidence="2 3">
    <name type="scientific">Glonium stellatum</name>
    <dbReference type="NCBI Taxonomy" id="574774"/>
    <lineage>
        <taxon>Eukaryota</taxon>
        <taxon>Fungi</taxon>
        <taxon>Dikarya</taxon>
        <taxon>Ascomycota</taxon>
        <taxon>Pezizomycotina</taxon>
        <taxon>Dothideomycetes</taxon>
        <taxon>Pleosporomycetidae</taxon>
        <taxon>Gloniales</taxon>
        <taxon>Gloniaceae</taxon>
        <taxon>Glonium</taxon>
    </lineage>
</organism>
<gene>
    <name evidence="2" type="ORF">AOQ84DRAFT_354912</name>
</gene>
<reference evidence="2 3" key="1">
    <citation type="journal article" date="2016" name="Nat. Commun.">
        <title>Ectomycorrhizal ecology is imprinted in the genome of the dominant symbiotic fungus Cenococcum geophilum.</title>
        <authorList>
            <consortium name="DOE Joint Genome Institute"/>
            <person name="Peter M."/>
            <person name="Kohler A."/>
            <person name="Ohm R.A."/>
            <person name="Kuo A."/>
            <person name="Krutzmann J."/>
            <person name="Morin E."/>
            <person name="Arend M."/>
            <person name="Barry K.W."/>
            <person name="Binder M."/>
            <person name="Choi C."/>
            <person name="Clum A."/>
            <person name="Copeland A."/>
            <person name="Grisel N."/>
            <person name="Haridas S."/>
            <person name="Kipfer T."/>
            <person name="LaButti K."/>
            <person name="Lindquist E."/>
            <person name="Lipzen A."/>
            <person name="Maire R."/>
            <person name="Meier B."/>
            <person name="Mihaltcheva S."/>
            <person name="Molinier V."/>
            <person name="Murat C."/>
            <person name="Poggeler S."/>
            <person name="Quandt C.A."/>
            <person name="Sperisen C."/>
            <person name="Tritt A."/>
            <person name="Tisserant E."/>
            <person name="Crous P.W."/>
            <person name="Henrissat B."/>
            <person name="Nehls U."/>
            <person name="Egli S."/>
            <person name="Spatafora J.W."/>
            <person name="Grigoriev I.V."/>
            <person name="Martin F.M."/>
        </authorList>
    </citation>
    <scope>NUCLEOTIDE SEQUENCE [LARGE SCALE GENOMIC DNA]</scope>
    <source>
        <strain evidence="2 3">CBS 207.34</strain>
    </source>
</reference>
<protein>
    <submittedName>
        <fullName evidence="2">Uncharacterized protein</fullName>
    </submittedName>
</protein>
<keyword evidence="3" id="KW-1185">Reference proteome</keyword>
<feature type="region of interest" description="Disordered" evidence="1">
    <location>
        <begin position="1"/>
        <end position="22"/>
    </location>
</feature>
<evidence type="ECO:0000256" key="1">
    <source>
        <dbReference type="SAM" id="MobiDB-lite"/>
    </source>
</evidence>
<evidence type="ECO:0000313" key="2">
    <source>
        <dbReference type="EMBL" id="OCL07535.1"/>
    </source>
</evidence>
<dbReference type="OrthoDB" id="67965at2759"/>
<dbReference type="Proteomes" id="UP000250140">
    <property type="component" value="Unassembled WGS sequence"/>
</dbReference>
<accession>A0A8E2JS19</accession>
<feature type="region of interest" description="Disordered" evidence="1">
    <location>
        <begin position="103"/>
        <end position="122"/>
    </location>
</feature>
<sequence length="122" mass="13263">MTDQSNPISYEGKSNNFGSGSEVDRYASHFSLDAEKVEKMKAATTSLLNQRGSGAEQEVHAKSFGLGHDGLERVKKVASAEDVGAEQERYGARFKVDAGVLQDAKERRTESIKGNQGVEHMS</sequence>